<evidence type="ECO:0000313" key="1">
    <source>
        <dbReference type="EMBL" id="KAL2793067.1"/>
    </source>
</evidence>
<organism evidence="1 2">
    <name type="scientific">Aspergillus keveii</name>
    <dbReference type="NCBI Taxonomy" id="714993"/>
    <lineage>
        <taxon>Eukaryota</taxon>
        <taxon>Fungi</taxon>
        <taxon>Dikarya</taxon>
        <taxon>Ascomycota</taxon>
        <taxon>Pezizomycotina</taxon>
        <taxon>Eurotiomycetes</taxon>
        <taxon>Eurotiomycetidae</taxon>
        <taxon>Eurotiales</taxon>
        <taxon>Aspergillaceae</taxon>
        <taxon>Aspergillus</taxon>
        <taxon>Aspergillus subgen. Nidulantes</taxon>
    </lineage>
</organism>
<protein>
    <submittedName>
        <fullName evidence="1">Uncharacterized protein</fullName>
    </submittedName>
</protein>
<sequence length="109" mass="11595">MPSSSPPRRPRDHVHLRLRDPAPLEARDDTANVRMFSGDTCGGAEQSFSVSGSGTYRCVPVSAARRSVLVTGSGCTTTTWSGTNCEGSRYKIPDSGCHSLLYGSVSVQC</sequence>
<evidence type="ECO:0000313" key="2">
    <source>
        <dbReference type="Proteomes" id="UP001610563"/>
    </source>
</evidence>
<keyword evidence="2" id="KW-1185">Reference proteome</keyword>
<comment type="caution">
    <text evidence="1">The sequence shown here is derived from an EMBL/GenBank/DDBJ whole genome shotgun (WGS) entry which is preliminary data.</text>
</comment>
<dbReference type="Proteomes" id="UP001610563">
    <property type="component" value="Unassembled WGS sequence"/>
</dbReference>
<name>A0ABR4G230_9EURO</name>
<accession>A0ABR4G230</accession>
<reference evidence="1 2" key="1">
    <citation type="submission" date="2024-07" db="EMBL/GenBank/DDBJ databases">
        <title>Section-level genome sequencing and comparative genomics of Aspergillus sections Usti and Cavernicolus.</title>
        <authorList>
            <consortium name="Lawrence Berkeley National Laboratory"/>
            <person name="Nybo J.L."/>
            <person name="Vesth T.C."/>
            <person name="Theobald S."/>
            <person name="Frisvad J.C."/>
            <person name="Larsen T.O."/>
            <person name="Kjaerboelling I."/>
            <person name="Rothschild-Mancinelli K."/>
            <person name="Lyhne E.K."/>
            <person name="Kogle M.E."/>
            <person name="Barry K."/>
            <person name="Clum A."/>
            <person name="Na H."/>
            <person name="Ledsgaard L."/>
            <person name="Lin J."/>
            <person name="Lipzen A."/>
            <person name="Kuo A."/>
            <person name="Riley R."/>
            <person name="Mondo S."/>
            <person name="Labutti K."/>
            <person name="Haridas S."/>
            <person name="Pangalinan J."/>
            <person name="Salamov A.A."/>
            <person name="Simmons B.A."/>
            <person name="Magnuson J.K."/>
            <person name="Chen J."/>
            <person name="Drula E."/>
            <person name="Henrissat B."/>
            <person name="Wiebenga A."/>
            <person name="Lubbers R.J."/>
            <person name="Gomes A.C."/>
            <person name="Makela M.R."/>
            <person name="Stajich J."/>
            <person name="Grigoriev I.V."/>
            <person name="Mortensen U.H."/>
            <person name="De Vries R.P."/>
            <person name="Baker S.E."/>
            <person name="Andersen M.R."/>
        </authorList>
    </citation>
    <scope>NUCLEOTIDE SEQUENCE [LARGE SCALE GENOMIC DNA]</scope>
    <source>
        <strain evidence="1 2">CBS 209.92</strain>
    </source>
</reference>
<proteinExistence type="predicted"/>
<gene>
    <name evidence="1" type="ORF">BJX66DRAFT_339126</name>
</gene>
<dbReference type="EMBL" id="JBFTWV010000062">
    <property type="protein sequence ID" value="KAL2793067.1"/>
    <property type="molecule type" value="Genomic_DNA"/>
</dbReference>